<evidence type="ECO:0000313" key="2">
    <source>
        <dbReference type="Proteomes" id="UP001157006"/>
    </source>
</evidence>
<proteinExistence type="predicted"/>
<organism evidence="1 2">
    <name type="scientific">Vicia faba</name>
    <name type="common">Broad bean</name>
    <name type="synonym">Faba vulgaris</name>
    <dbReference type="NCBI Taxonomy" id="3906"/>
    <lineage>
        <taxon>Eukaryota</taxon>
        <taxon>Viridiplantae</taxon>
        <taxon>Streptophyta</taxon>
        <taxon>Embryophyta</taxon>
        <taxon>Tracheophyta</taxon>
        <taxon>Spermatophyta</taxon>
        <taxon>Magnoliopsida</taxon>
        <taxon>eudicotyledons</taxon>
        <taxon>Gunneridae</taxon>
        <taxon>Pentapetalae</taxon>
        <taxon>rosids</taxon>
        <taxon>fabids</taxon>
        <taxon>Fabales</taxon>
        <taxon>Fabaceae</taxon>
        <taxon>Papilionoideae</taxon>
        <taxon>50 kb inversion clade</taxon>
        <taxon>NPAAA clade</taxon>
        <taxon>Hologalegina</taxon>
        <taxon>IRL clade</taxon>
        <taxon>Fabeae</taxon>
        <taxon>Vicia</taxon>
    </lineage>
</organism>
<accession>A0AAV1AI82</accession>
<sequence>MEWNGMFHRDYSLEFFVLSGSSRSMVKQCGIRPLCVPFDITQSLNEEVISREVKRAYHDFEYNRVPREYWLLRHYAHPLDCLGFPSKQPRISECHDGQFGEPIPPPYCADSVDEIQMEHTSIDDIHAEVFVYFGLNGSNHNQPRDLRHLAQLLLNEYCYFGESLPAGISFNS</sequence>
<gene>
    <name evidence="1" type="ORF">VFH_IV140720</name>
</gene>
<keyword evidence="2" id="KW-1185">Reference proteome</keyword>
<dbReference type="EMBL" id="OX451739">
    <property type="protein sequence ID" value="CAI8609591.1"/>
    <property type="molecule type" value="Genomic_DNA"/>
</dbReference>
<evidence type="ECO:0000313" key="1">
    <source>
        <dbReference type="EMBL" id="CAI8609591.1"/>
    </source>
</evidence>
<dbReference type="AlphaFoldDB" id="A0AAV1AI82"/>
<name>A0AAV1AI82_VICFA</name>
<protein>
    <submittedName>
        <fullName evidence="1">Uncharacterized protein</fullName>
    </submittedName>
</protein>
<dbReference type="Proteomes" id="UP001157006">
    <property type="component" value="Chromosome 4"/>
</dbReference>
<reference evidence="1 2" key="1">
    <citation type="submission" date="2023-01" db="EMBL/GenBank/DDBJ databases">
        <authorList>
            <person name="Kreplak J."/>
        </authorList>
    </citation>
    <scope>NUCLEOTIDE SEQUENCE [LARGE SCALE GENOMIC DNA]</scope>
</reference>